<accession>A0A4P7NF83</accession>
<dbReference type="VEuPathDB" id="FungiDB:M_BR32_EuGene_00033991"/>
<dbReference type="PANTHER" id="PTHR38446:SF1">
    <property type="entry name" value="BLL0914 PROTEIN"/>
    <property type="match status" value="1"/>
</dbReference>
<evidence type="ECO:0000313" key="1">
    <source>
        <dbReference type="EMBL" id="QBZ60547.1"/>
    </source>
</evidence>
<protein>
    <submittedName>
        <fullName evidence="1">Uncharacterized protein</fullName>
    </submittedName>
</protein>
<gene>
    <name evidence="1" type="ORF">PoMZ_07489</name>
</gene>
<dbReference type="Proteomes" id="UP000294847">
    <property type="component" value="Chromosome 4"/>
</dbReference>
<dbReference type="AlphaFoldDB" id="A0A4P7NF83"/>
<dbReference type="Pfam" id="PF06993">
    <property type="entry name" value="DUF1304"/>
    <property type="match status" value="1"/>
</dbReference>
<name>A0A4P7NF83_PYROR</name>
<dbReference type="InterPro" id="IPR009732">
    <property type="entry name" value="DUF1304"/>
</dbReference>
<proteinExistence type="predicted"/>
<sequence length="123" mass="12984">MPVAGAVATGLLAALHGYITVLEMFMWTNVKANGKNAFGLSKDFAMKTSVLAANQGLYNGLLGAGLAWAAAHPNPEFARQLRLFFVGCVCVAGSYGGYSSSRKLFMVQGLPAFISFAAVYLNL</sequence>
<dbReference type="OMA" id="LEMFLWE"/>
<dbReference type="PANTHER" id="PTHR38446">
    <property type="entry name" value="BLL0914 PROTEIN"/>
    <property type="match status" value="1"/>
</dbReference>
<evidence type="ECO:0000313" key="2">
    <source>
        <dbReference type="Proteomes" id="UP000294847"/>
    </source>
</evidence>
<dbReference type="EMBL" id="CP034207">
    <property type="protein sequence ID" value="QBZ60547.1"/>
    <property type="molecule type" value="Genomic_DNA"/>
</dbReference>
<organism evidence="1 2">
    <name type="scientific">Pyricularia oryzae</name>
    <name type="common">Rice blast fungus</name>
    <name type="synonym">Magnaporthe oryzae</name>
    <dbReference type="NCBI Taxonomy" id="318829"/>
    <lineage>
        <taxon>Eukaryota</taxon>
        <taxon>Fungi</taxon>
        <taxon>Dikarya</taxon>
        <taxon>Ascomycota</taxon>
        <taxon>Pezizomycotina</taxon>
        <taxon>Sordariomycetes</taxon>
        <taxon>Sordariomycetidae</taxon>
        <taxon>Magnaporthales</taxon>
        <taxon>Pyriculariaceae</taxon>
        <taxon>Pyricularia</taxon>
    </lineage>
</organism>
<reference evidence="1 2" key="1">
    <citation type="journal article" date="2019" name="Mol. Biol. Evol.">
        <title>Blast fungal genomes show frequent chromosomal changes, gene gains and losses, and effector gene turnover.</title>
        <authorList>
            <person name="Gomez Luciano L.B."/>
            <person name="Jason Tsai I."/>
            <person name="Chuma I."/>
            <person name="Tosa Y."/>
            <person name="Chen Y.H."/>
            <person name="Li J.Y."/>
            <person name="Li M.Y."/>
            <person name="Jade Lu M.Y."/>
            <person name="Nakayashiki H."/>
            <person name="Li W.H."/>
        </authorList>
    </citation>
    <scope>NUCLEOTIDE SEQUENCE [LARGE SCALE GENOMIC DNA]</scope>
    <source>
        <strain evidence="1">MZ5-1-6</strain>
    </source>
</reference>